<gene>
    <name evidence="2" type="ORF">SAMN05421830_11612</name>
</gene>
<proteinExistence type="predicted"/>
<keyword evidence="3" id="KW-1185">Reference proteome</keyword>
<dbReference type="EMBL" id="FOTO01000016">
    <property type="protein sequence ID" value="SFM13886.1"/>
    <property type="molecule type" value="Genomic_DNA"/>
</dbReference>
<name>A0A8G2F5W8_DESNO</name>
<evidence type="ECO:0000313" key="2">
    <source>
        <dbReference type="EMBL" id="SFM13886.1"/>
    </source>
</evidence>
<dbReference type="OrthoDB" id="1488830at2"/>
<reference evidence="2 3" key="1">
    <citation type="submission" date="2016-10" db="EMBL/GenBank/DDBJ databases">
        <authorList>
            <person name="Varghese N."/>
            <person name="Submissions S."/>
        </authorList>
    </citation>
    <scope>NUCLEOTIDE SEQUENCE [LARGE SCALE GENOMIC DNA]</scope>
    <source>
        <strain evidence="2 3">DSM 1741</strain>
    </source>
</reference>
<evidence type="ECO:0000313" key="3">
    <source>
        <dbReference type="Proteomes" id="UP000199581"/>
    </source>
</evidence>
<dbReference type="RefSeq" id="WP_092194011.1">
    <property type="nucleotide sequence ID" value="NZ_FOTO01000016.1"/>
</dbReference>
<evidence type="ECO:0000259" key="1">
    <source>
        <dbReference type="Pfam" id="PF12705"/>
    </source>
</evidence>
<dbReference type="Pfam" id="PF12705">
    <property type="entry name" value="PDDEXK_1"/>
    <property type="match status" value="1"/>
</dbReference>
<dbReference type="InterPro" id="IPR038726">
    <property type="entry name" value="PDDEXK_AddAB-type"/>
</dbReference>
<comment type="caution">
    <text evidence="2">The sequence shown here is derived from an EMBL/GenBank/DDBJ whole genome shotgun (WGS) entry which is preliminary data.</text>
</comment>
<dbReference type="InterPro" id="IPR011604">
    <property type="entry name" value="PDDEXK-like_dom_sf"/>
</dbReference>
<dbReference type="Gene3D" id="3.90.320.10">
    <property type="match status" value="1"/>
</dbReference>
<accession>A0A8G2F5W8</accession>
<feature type="domain" description="PD-(D/E)XK endonuclease-like" evidence="1">
    <location>
        <begin position="595"/>
        <end position="778"/>
    </location>
</feature>
<organism evidence="2 3">
    <name type="scientific">Desulfomicrobium norvegicum (strain DSM 1741 / NCIMB 8310)</name>
    <name type="common">Desulfovibrio baculatus (strain Norway 4)</name>
    <name type="synonym">Desulfovibrio desulfuricans (strain Norway 4)</name>
    <dbReference type="NCBI Taxonomy" id="52561"/>
    <lineage>
        <taxon>Bacteria</taxon>
        <taxon>Pseudomonadati</taxon>
        <taxon>Thermodesulfobacteriota</taxon>
        <taxon>Desulfovibrionia</taxon>
        <taxon>Desulfovibrionales</taxon>
        <taxon>Desulfomicrobiaceae</taxon>
        <taxon>Desulfomicrobium</taxon>
    </lineage>
</organism>
<protein>
    <submittedName>
        <fullName evidence="2">PD-(D/E)XK nuclease superfamily protein</fullName>
    </submittedName>
</protein>
<dbReference type="Proteomes" id="UP000199581">
    <property type="component" value="Unassembled WGS sequence"/>
</dbReference>
<dbReference type="AlphaFoldDB" id="A0A8G2F5W8"/>
<sequence>MRIRFGQDLDGEHGTLRVDELDAKTTGPLGLLGILEVQLGLPHREVPAIERVMAYRECLKRCDHPDRFYHKTFAVDDLETARTLLDWRDQWHLHGWSGVFSKEAPARLSDMQDVEAEASGRVPMSEGQRLARVAARMRKRKPRISVLELCEPLEWHPWAWQEVLRQLPLSMQSPRPSASPDCLLGKLQAAFAAQASGDLPPKLHWVDDGSLAIVRGETPVSAGYWLSTLLSRSPRETLLVVPQPDALADTLPVYDLPRPNFQELSAFRPALQFLPLVLSQLWTPVDIHGLIKFMAHPMCPIPREISTKLAETVAAYPGIGGEPWQETVSKLQSRWEEKGLEWERAAEKIRFWLEHERYPLGETAPIAYIAERVAAVADHFRVRLGDPDPVRRAVFQGGHAQAVACHTALLALIEQGETGIGISKLQVLVNQCTSKGAGNPFRFAEAGSCRKISSPGAAVDPAERVVWWQLQAPALPKPYPWSSVELASLFAAGVRLPGVTEELRKEALNWQKSILAAQGQAVLVLPPAGQEVHPLWLMIESLFEDDHKPQVADLETIFERPGPDCRQIETKPLPAKRRWWRMPQDAKLSPREKESFSSLEAFLFNPYQWVLRYHAKLEPGKSIVAGDSFLLFGNLSHSLVERYFRRPEALRFDDEALRAWFAPAFDRLIETEGALLLMPGRKTELQNFRAELLRAMLALQAQLRAAGVVKVEPEVELAGVFVGGHLTGFADLLVTRADGRRAIIDMKWAGGKKYPDKLAKNRHLQLTLYGELVRQQYGVWPDLSYFIISQAKLIAPDQSFFPNAQRIMRDDDVKDEGAPELWNRFLVTWNWRRELLDQGLIEVAVDDTEVAVAPADGMSLEILNQNYNEYLALAGWEEEL</sequence>